<keyword evidence="8 13" id="KW-0067">ATP-binding</keyword>
<feature type="domain" description="Protein kinase" evidence="15">
    <location>
        <begin position="219"/>
        <end position="485"/>
    </location>
</feature>
<dbReference type="RefSeq" id="XP_025342904.1">
    <property type="nucleotide sequence ID" value="XM_025488242.1"/>
</dbReference>
<dbReference type="InterPro" id="IPR039046">
    <property type="entry name" value="PDPK1"/>
</dbReference>
<evidence type="ECO:0000259" key="15">
    <source>
        <dbReference type="PROSITE" id="PS50011"/>
    </source>
</evidence>
<evidence type="ECO:0000256" key="6">
    <source>
        <dbReference type="ARBA" id="ARBA00022741"/>
    </source>
</evidence>
<dbReference type="PANTHER" id="PTHR24356">
    <property type="entry name" value="SERINE/THREONINE-PROTEIN KINASE"/>
    <property type="match status" value="1"/>
</dbReference>
<dbReference type="Pfam" id="PF00069">
    <property type="entry name" value="Pkinase"/>
    <property type="match status" value="1"/>
</dbReference>
<comment type="catalytic activity">
    <reaction evidence="12">
        <text>L-seryl-[protein] + ATP = O-phospho-L-seryl-[protein] + ADP + H(+)</text>
        <dbReference type="Rhea" id="RHEA:17989"/>
        <dbReference type="Rhea" id="RHEA-COMP:9863"/>
        <dbReference type="Rhea" id="RHEA-COMP:11604"/>
        <dbReference type="ChEBI" id="CHEBI:15378"/>
        <dbReference type="ChEBI" id="CHEBI:29999"/>
        <dbReference type="ChEBI" id="CHEBI:30616"/>
        <dbReference type="ChEBI" id="CHEBI:83421"/>
        <dbReference type="ChEBI" id="CHEBI:456216"/>
        <dbReference type="EC" id="2.7.11.1"/>
    </reaction>
</comment>
<gene>
    <name evidence="16" type="ORF">CXQ85_004629</name>
</gene>
<dbReference type="PROSITE" id="PS00107">
    <property type="entry name" value="PROTEIN_KINASE_ATP"/>
    <property type="match status" value="1"/>
</dbReference>
<evidence type="ECO:0000256" key="10">
    <source>
        <dbReference type="ARBA" id="ARBA00023274"/>
    </source>
</evidence>
<feature type="compositionally biased region" description="Polar residues" evidence="14">
    <location>
        <begin position="36"/>
        <end position="50"/>
    </location>
</feature>
<dbReference type="Proteomes" id="UP000244309">
    <property type="component" value="Unassembled WGS sequence"/>
</dbReference>
<evidence type="ECO:0000256" key="8">
    <source>
        <dbReference type="ARBA" id="ARBA00022840"/>
    </source>
</evidence>
<dbReference type="GO" id="GO:0060211">
    <property type="term" value="P:regulation of nuclear-transcribed mRNA poly(A) tail shortening"/>
    <property type="evidence" value="ECO:0007669"/>
    <property type="project" value="UniProtKB-ARBA"/>
</dbReference>
<feature type="compositionally biased region" description="Low complexity" evidence="14">
    <location>
        <begin position="538"/>
        <end position="547"/>
    </location>
</feature>
<dbReference type="FunFam" id="3.30.200.20:FF:000191">
    <property type="entry name" value="3-phosphoinositide-dependent protein kinase 2-like"/>
    <property type="match status" value="1"/>
</dbReference>
<dbReference type="InterPro" id="IPR000719">
    <property type="entry name" value="Prot_kinase_dom"/>
</dbReference>
<feature type="compositionally biased region" description="Low complexity" evidence="14">
    <location>
        <begin position="51"/>
        <end position="65"/>
    </location>
</feature>
<feature type="compositionally biased region" description="Polar residues" evidence="14">
    <location>
        <begin position="1099"/>
        <end position="1110"/>
    </location>
</feature>
<dbReference type="STRING" id="45357.A0A2V1AVZ3"/>
<evidence type="ECO:0000256" key="3">
    <source>
        <dbReference type="ARBA" id="ARBA00012513"/>
    </source>
</evidence>
<dbReference type="Pfam" id="PF01777">
    <property type="entry name" value="Ribosomal_L27e"/>
    <property type="match status" value="1"/>
</dbReference>
<comment type="similarity">
    <text evidence="2">Belongs to the protein kinase superfamily. AGC Ser/Thr protein kinase family. PDPK1 subfamily.</text>
</comment>
<evidence type="ECO:0000256" key="1">
    <source>
        <dbReference type="ARBA" id="ARBA00009124"/>
    </source>
</evidence>
<dbReference type="Gene3D" id="2.30.30.770">
    <property type="match status" value="1"/>
</dbReference>
<feature type="region of interest" description="Disordered" evidence="14">
    <location>
        <begin position="631"/>
        <end position="653"/>
    </location>
</feature>
<evidence type="ECO:0000256" key="5">
    <source>
        <dbReference type="ARBA" id="ARBA00022679"/>
    </source>
</evidence>
<keyword evidence="6 13" id="KW-0547">Nucleotide-binding</keyword>
<dbReference type="InterPro" id="IPR011009">
    <property type="entry name" value="Kinase-like_dom_sf"/>
</dbReference>
<feature type="region of interest" description="Disordered" evidence="14">
    <location>
        <begin position="94"/>
        <end position="123"/>
    </location>
</feature>
<dbReference type="PROSITE" id="PS50011">
    <property type="entry name" value="PROTEIN_KINASE_DOM"/>
    <property type="match status" value="1"/>
</dbReference>
<dbReference type="GO" id="GO:0030447">
    <property type="term" value="P:filamentous growth"/>
    <property type="evidence" value="ECO:0007669"/>
    <property type="project" value="UniProtKB-ARBA"/>
</dbReference>
<evidence type="ECO:0000256" key="13">
    <source>
        <dbReference type="PROSITE-ProRule" id="PRU10141"/>
    </source>
</evidence>
<evidence type="ECO:0000256" key="2">
    <source>
        <dbReference type="ARBA" id="ARBA00010006"/>
    </source>
</evidence>
<dbReference type="EMBL" id="PKFO01000006">
    <property type="protein sequence ID" value="PVH21964.1"/>
    <property type="molecule type" value="Genomic_DNA"/>
</dbReference>
<comment type="caution">
    <text evidence="16">The sequence shown here is derived from an EMBL/GenBank/DDBJ whole genome shotgun (WGS) entry which is preliminary data.</text>
</comment>
<feature type="compositionally biased region" description="Polar residues" evidence="14">
    <location>
        <begin position="110"/>
        <end position="123"/>
    </location>
</feature>
<feature type="region of interest" description="Disordered" evidence="14">
    <location>
        <begin position="805"/>
        <end position="833"/>
    </location>
</feature>
<dbReference type="InterPro" id="IPR041991">
    <property type="entry name" value="Ribosomal_eL27_KOW"/>
</dbReference>
<feature type="compositionally biased region" description="Polar residues" evidence="14">
    <location>
        <begin position="992"/>
        <end position="1016"/>
    </location>
</feature>
<keyword evidence="17" id="KW-1185">Reference proteome</keyword>
<evidence type="ECO:0000256" key="4">
    <source>
        <dbReference type="ARBA" id="ARBA00022527"/>
    </source>
</evidence>
<evidence type="ECO:0000256" key="12">
    <source>
        <dbReference type="ARBA" id="ARBA00048679"/>
    </source>
</evidence>
<feature type="binding site" evidence="13">
    <location>
        <position position="248"/>
    </location>
    <ligand>
        <name>ATP</name>
        <dbReference type="ChEBI" id="CHEBI:30616"/>
    </ligand>
</feature>
<keyword evidence="10" id="KW-0687">Ribonucleoprotein</keyword>
<dbReference type="FunFam" id="1.10.510.10:FF:000534">
    <property type="entry name" value="Serine/threonine-protein kinase PKH2"/>
    <property type="match status" value="1"/>
</dbReference>
<dbReference type="GO" id="GO:0004674">
    <property type="term" value="F:protein serine/threonine kinase activity"/>
    <property type="evidence" value="ECO:0007669"/>
    <property type="project" value="UniProtKB-KW"/>
</dbReference>
<dbReference type="AlphaFoldDB" id="A0A2V1AVZ3"/>
<dbReference type="OrthoDB" id="347657at2759"/>
<dbReference type="SUPFAM" id="SSF56112">
    <property type="entry name" value="Protein kinase-like (PK-like)"/>
    <property type="match status" value="1"/>
</dbReference>
<feature type="compositionally biased region" description="Basic residues" evidence="14">
    <location>
        <begin position="524"/>
        <end position="537"/>
    </location>
</feature>
<dbReference type="GO" id="GO:0005840">
    <property type="term" value="C:ribosome"/>
    <property type="evidence" value="ECO:0007669"/>
    <property type="project" value="UniProtKB-KW"/>
</dbReference>
<dbReference type="InterPro" id="IPR008991">
    <property type="entry name" value="Translation_prot_SH3-like_sf"/>
</dbReference>
<dbReference type="GO" id="GO:0010606">
    <property type="term" value="P:positive regulation of cytoplasmic mRNA processing body assembly"/>
    <property type="evidence" value="ECO:0007669"/>
    <property type="project" value="UniProtKB-ARBA"/>
</dbReference>
<feature type="compositionally biased region" description="Basic residues" evidence="14">
    <location>
        <begin position="1024"/>
        <end position="1040"/>
    </location>
</feature>
<feature type="region of interest" description="Disordered" evidence="14">
    <location>
        <begin position="1"/>
        <end position="78"/>
    </location>
</feature>
<evidence type="ECO:0000313" key="17">
    <source>
        <dbReference type="Proteomes" id="UP000244309"/>
    </source>
</evidence>
<reference evidence="16 17" key="1">
    <citation type="submission" date="2017-12" db="EMBL/GenBank/DDBJ databases">
        <title>Genome Sequence of a Multidrug-Resistant Candida haemulonii Isolate from a Patient with Chronic Leg Ulcers in Israel.</title>
        <authorList>
            <person name="Chow N.A."/>
            <person name="Gade L."/>
            <person name="Batra D."/>
            <person name="Rowe L.A."/>
            <person name="Ben-Ami R."/>
            <person name="Loparev V.N."/>
            <person name="Litvintseva A.P."/>
        </authorList>
    </citation>
    <scope>NUCLEOTIDE SEQUENCE [LARGE SCALE GENOMIC DNA]</scope>
    <source>
        <strain evidence="16 17">B11899</strain>
    </source>
</reference>
<dbReference type="EC" id="2.7.11.1" evidence="3"/>
<feature type="compositionally biased region" description="Low complexity" evidence="14">
    <location>
        <begin position="1087"/>
        <end position="1098"/>
    </location>
</feature>
<dbReference type="CDD" id="cd06090">
    <property type="entry name" value="KOW_RPL27"/>
    <property type="match status" value="1"/>
</dbReference>
<comment type="similarity">
    <text evidence="1">Belongs to the eukaryotic ribosomal protein eL27 family.</text>
</comment>
<evidence type="ECO:0000256" key="11">
    <source>
        <dbReference type="ARBA" id="ARBA00047899"/>
    </source>
</evidence>
<dbReference type="PANTHER" id="PTHR24356:SF163">
    <property type="entry name" value="3-PHOSPHOINOSITIDE-DEPENDENT PROTEIN KINASE 1-RELATED"/>
    <property type="match status" value="1"/>
</dbReference>
<dbReference type="InterPro" id="IPR050236">
    <property type="entry name" value="Ser_Thr_kinase_AGC"/>
</dbReference>
<evidence type="ECO:0000256" key="9">
    <source>
        <dbReference type="ARBA" id="ARBA00022980"/>
    </source>
</evidence>
<feature type="region of interest" description="Disordered" evidence="14">
    <location>
        <begin position="578"/>
        <end position="609"/>
    </location>
</feature>
<feature type="compositionally biased region" description="Pro residues" evidence="14">
    <location>
        <begin position="971"/>
        <end position="985"/>
    </location>
</feature>
<dbReference type="GO" id="GO:0032511">
    <property type="term" value="P:late endosome to vacuole transport via multivesicular body sorting pathway"/>
    <property type="evidence" value="ECO:0007669"/>
    <property type="project" value="UniProtKB-ARBA"/>
</dbReference>
<protein>
    <recommendedName>
        <fullName evidence="3">non-specific serine/threonine protein kinase</fullName>
        <ecNumber evidence="3">2.7.11.1</ecNumber>
    </recommendedName>
</protein>
<dbReference type="GO" id="GO:1990904">
    <property type="term" value="C:ribonucleoprotein complex"/>
    <property type="evidence" value="ECO:0007669"/>
    <property type="project" value="UniProtKB-KW"/>
</dbReference>
<dbReference type="InterPro" id="IPR017441">
    <property type="entry name" value="Protein_kinase_ATP_BS"/>
</dbReference>
<evidence type="ECO:0000256" key="7">
    <source>
        <dbReference type="ARBA" id="ARBA00022777"/>
    </source>
</evidence>
<dbReference type="GO" id="GO:0006412">
    <property type="term" value="P:translation"/>
    <property type="evidence" value="ECO:0007669"/>
    <property type="project" value="InterPro"/>
</dbReference>
<dbReference type="GO" id="GO:0005524">
    <property type="term" value="F:ATP binding"/>
    <property type="evidence" value="ECO:0007669"/>
    <property type="project" value="UniProtKB-UniRule"/>
</dbReference>
<keyword evidence="5" id="KW-0808">Transferase</keyword>
<dbReference type="CDD" id="cd05581">
    <property type="entry name" value="STKc_PDK1"/>
    <property type="match status" value="1"/>
</dbReference>
<dbReference type="InterPro" id="IPR038655">
    <property type="entry name" value="Ribosomal_eL27_sf"/>
</dbReference>
<comment type="catalytic activity">
    <reaction evidence="11">
        <text>L-threonyl-[protein] + ATP = O-phospho-L-threonyl-[protein] + ADP + H(+)</text>
        <dbReference type="Rhea" id="RHEA:46608"/>
        <dbReference type="Rhea" id="RHEA-COMP:11060"/>
        <dbReference type="Rhea" id="RHEA-COMP:11605"/>
        <dbReference type="ChEBI" id="CHEBI:15378"/>
        <dbReference type="ChEBI" id="CHEBI:30013"/>
        <dbReference type="ChEBI" id="CHEBI:30616"/>
        <dbReference type="ChEBI" id="CHEBI:61977"/>
        <dbReference type="ChEBI" id="CHEBI:456216"/>
        <dbReference type="EC" id="2.7.11.1"/>
    </reaction>
</comment>
<dbReference type="InterPro" id="IPR008271">
    <property type="entry name" value="Ser/Thr_kinase_AS"/>
</dbReference>
<proteinExistence type="inferred from homology"/>
<sequence>MSNRYTSSTQNSGSGTGSGAGLSGTQSPDFGEIYSSYAQHSNPQQDQSSASHNQSQDSLDSNSNHVGDNTPPVRKTSYKINPTRAQAVFQALNESSAQASPRTPAREGSPGSSDSFDFTQPNQSALHSSSLNVLLDTPSSESQYRQLVSTPPVIETNYRHHGRHTESQENVDDESSNVDVSLRSESVDNWAEKGGAERTVSSTSSGYDYKVIGRTVKDFEFGKDIGEGSYSTVVLATDKLTDKKYAVKILDKRHIIKEKKVKYVNIEKHALNRLSGCPGVISLFFTFQDKHSLYFVLDFAANGELLGLIKQYGTLNEECTRYFGAQMLDAIRYMHDNGVIHRDIKPENVLLDENYRIQITDFGTAKLLERKKNGETGEDEDYPLDVRAKSFVGTAEYVSPELLENKYCGKPGDIWALGCILYQLIAGKPPFKATNEYLTFQKITKLQYAFSAGFPLVLRDLIKQVLVLQPSRRATINQIQKHHFFHEIDFNDTDSIWNTPVPELGPYKMTAKSMMKMPPAPKVSPKKIIRKPGKKKAAGQTAQAQEKPGQKRVTSDSSSGGKKNYSAASVAAYVFHKQDEDDSQPNVSNPSASASARKPSAPEYIPGTNILRPVINSRANFSRSSVSHASSSFSASSSQLERKNSKQPEVPPISSVELAWKDHLNSPEERILHVGQAIVCKQPTEYFERKHKGLIHNAPLKYVNQLQAVAKVGGSDSMLSRVAQGNKGGLRSAPESSPYAANEKDAVIEFNLEEEVDPKITSIPEDEDPPTSPVESKEKEDQSNGTGKSASKIGRKFLKKFLNHTEKNDDGSDASSSKSGGSGGNGRSRSSSFSLDRAKNCTLVLTTHGRFLIFIKEGSNEPKLVTEVLLNYPFISFKEVVTNHSAKFGKIIPVTGIFAVQAIESTFVFEVDKYEVDIWTVALARSKLGQFDREREQSQVSSNPSPKLMDAPSFKTPPLNSEKSFELDSPSQPPAPAAAPPPPPKSNRKVSETGSQESPKTVQSPTSDQEPSSPKQTLDPKGRSMFKSRTKQSRSMKRKPPPPLPKGNINNTGFAKDPVSPDNDTLHAALLAVNNNPSAKSEESRRSSFSKTTPTSPTQNITYRYQSPSNGKGRITAMNSKLLTRTRNNKHSAIVTRGRFAGKKVVVVRPQDDGTKGHSFPHALVVGIERGPQRITKAHDAKKIAQRTKVKPFVKVINYNHLMPTRYSLDVESFKNAVTSDALNEPSQRVEAKKVVRKALEEKHQAGKNKWFFQKLNF</sequence>
<dbReference type="VEuPathDB" id="FungiDB:CXQ85_004629"/>
<feature type="region of interest" description="Disordered" evidence="14">
    <location>
        <begin position="754"/>
        <end position="790"/>
    </location>
</feature>
<keyword evidence="4" id="KW-0723">Serine/threonine-protein kinase</keyword>
<dbReference type="FunFam" id="2.30.30.770:FF:000001">
    <property type="entry name" value="60S ribosomal protein L27"/>
    <property type="match status" value="1"/>
</dbReference>
<dbReference type="GeneID" id="37009959"/>
<keyword evidence="7" id="KW-0418">Kinase</keyword>
<evidence type="ECO:0000256" key="14">
    <source>
        <dbReference type="SAM" id="MobiDB-lite"/>
    </source>
</evidence>
<dbReference type="Gene3D" id="3.30.200.20">
    <property type="entry name" value="Phosphorylase Kinase, domain 1"/>
    <property type="match status" value="1"/>
</dbReference>
<keyword evidence="9" id="KW-0689">Ribosomal protein</keyword>
<dbReference type="SUPFAM" id="SSF50104">
    <property type="entry name" value="Translation proteins SH3-like domain"/>
    <property type="match status" value="1"/>
</dbReference>
<dbReference type="PROSITE" id="PS00108">
    <property type="entry name" value="PROTEIN_KINASE_ST"/>
    <property type="match status" value="1"/>
</dbReference>
<dbReference type="SMART" id="SM00220">
    <property type="entry name" value="S_TKc"/>
    <property type="match status" value="1"/>
</dbReference>
<evidence type="ECO:0000313" key="16">
    <source>
        <dbReference type="EMBL" id="PVH21964.1"/>
    </source>
</evidence>
<feature type="region of interest" description="Disordered" evidence="14">
    <location>
        <begin position="931"/>
        <end position="1114"/>
    </location>
</feature>
<name>A0A2V1AVZ3_9ASCO</name>
<dbReference type="GO" id="GO:0000196">
    <property type="term" value="P:cell integrity MAPK cascade"/>
    <property type="evidence" value="ECO:0007669"/>
    <property type="project" value="UniProtKB-ARBA"/>
</dbReference>
<organism evidence="16 17">
    <name type="scientific">Candidozyma haemuli</name>
    <dbReference type="NCBI Taxonomy" id="45357"/>
    <lineage>
        <taxon>Eukaryota</taxon>
        <taxon>Fungi</taxon>
        <taxon>Dikarya</taxon>
        <taxon>Ascomycota</taxon>
        <taxon>Saccharomycotina</taxon>
        <taxon>Pichiomycetes</taxon>
        <taxon>Metschnikowiaceae</taxon>
        <taxon>Candidozyma</taxon>
    </lineage>
</organism>
<dbReference type="GO" id="GO:0003735">
    <property type="term" value="F:structural constituent of ribosome"/>
    <property type="evidence" value="ECO:0007669"/>
    <property type="project" value="InterPro"/>
</dbReference>
<dbReference type="InterPro" id="IPR001141">
    <property type="entry name" value="Ribosomal_eL27"/>
</dbReference>
<feature type="region of interest" description="Disordered" evidence="14">
    <location>
        <begin position="515"/>
        <end position="564"/>
    </location>
</feature>
<feature type="compositionally biased region" description="Low complexity" evidence="14">
    <location>
        <begin position="1"/>
        <end position="13"/>
    </location>
</feature>
<accession>A0A2V1AVZ3</accession>
<feature type="compositionally biased region" description="Low complexity" evidence="14">
    <location>
        <begin position="591"/>
        <end position="602"/>
    </location>
</feature>
<dbReference type="Gene3D" id="1.10.510.10">
    <property type="entry name" value="Transferase(Phosphotransferase) domain 1"/>
    <property type="match status" value="1"/>
</dbReference>